<evidence type="ECO:0000256" key="3">
    <source>
        <dbReference type="ARBA" id="ARBA00023027"/>
    </source>
</evidence>
<dbReference type="AlphaFoldDB" id="A0A4P0Y665"/>
<name>A0A4P0Y665_KLEPN</name>
<dbReference type="Gene3D" id="3.40.50.720">
    <property type="entry name" value="NAD(P)-binding Rossmann-like Domain"/>
    <property type="match status" value="1"/>
</dbReference>
<dbReference type="PANTHER" id="PTHR43761:SF1">
    <property type="entry name" value="D-ISOMER SPECIFIC 2-HYDROXYACID DEHYDROGENASE CATALYTIC DOMAIN-CONTAINING PROTEIN-RELATED"/>
    <property type="match status" value="1"/>
</dbReference>
<organism evidence="5">
    <name type="scientific">Klebsiella pneumoniae</name>
    <dbReference type="NCBI Taxonomy" id="573"/>
    <lineage>
        <taxon>Bacteria</taxon>
        <taxon>Pseudomonadati</taxon>
        <taxon>Pseudomonadota</taxon>
        <taxon>Gammaproteobacteria</taxon>
        <taxon>Enterobacterales</taxon>
        <taxon>Enterobacteriaceae</taxon>
        <taxon>Klebsiella/Raoultella group</taxon>
        <taxon>Klebsiella</taxon>
        <taxon>Klebsiella pneumoniae complex</taxon>
    </lineage>
</organism>
<evidence type="ECO:0000313" key="5">
    <source>
        <dbReference type="EMBL" id="VTM55777.1"/>
    </source>
</evidence>
<comment type="similarity">
    <text evidence="1">Belongs to the D-isomer specific 2-hydroxyacid dehydrogenase family.</text>
</comment>
<evidence type="ECO:0000256" key="1">
    <source>
        <dbReference type="ARBA" id="ARBA00005854"/>
    </source>
</evidence>
<protein>
    <submittedName>
        <fullName evidence="5">D-3-phosphoglycerate dehydrogenase</fullName>
        <ecNumber evidence="5">1.1.1.95</ecNumber>
    </submittedName>
</protein>
<reference evidence="5" key="1">
    <citation type="submission" date="2019-04" db="EMBL/GenBank/DDBJ databases">
        <authorList>
            <consortium name="Pathogen Informatics"/>
        </authorList>
    </citation>
    <scope>NUCLEOTIDE SEQUENCE</scope>
    <source>
        <strain evidence="5">NCTC9183</strain>
    </source>
</reference>
<evidence type="ECO:0000259" key="4">
    <source>
        <dbReference type="Pfam" id="PF00389"/>
    </source>
</evidence>
<keyword evidence="3" id="KW-0520">NAD</keyword>
<proteinExistence type="inferred from homology"/>
<dbReference type="InterPro" id="IPR006139">
    <property type="entry name" value="D-isomer_2_OHA_DH_cat_dom"/>
</dbReference>
<feature type="domain" description="D-isomer specific 2-hydroxyacid dehydrogenase catalytic" evidence="4">
    <location>
        <begin position="21"/>
        <end position="107"/>
    </location>
</feature>
<accession>A0A4P0Y665</accession>
<gene>
    <name evidence="5" type="primary">serA_2</name>
    <name evidence="5" type="ORF">NCTC9183_03702</name>
</gene>
<dbReference type="PANTHER" id="PTHR43761">
    <property type="entry name" value="D-ISOMER SPECIFIC 2-HYDROXYACID DEHYDROGENASE FAMILY PROTEIN (AFU_ORTHOLOGUE AFUA_1G13630)"/>
    <property type="match status" value="1"/>
</dbReference>
<dbReference type="Pfam" id="PF00389">
    <property type="entry name" value="2-Hacid_dh"/>
    <property type="match status" value="1"/>
</dbReference>
<dbReference type="InterPro" id="IPR050418">
    <property type="entry name" value="D-iso_2-hydroxyacid_DH_PdxB"/>
</dbReference>
<sequence>MKVICTSPSFAKYDDAPILALKKADLELVMLPADASIEMLTQHLPDAIAMIVAFTDINESLLAKAPRLKIVCKHGVGVDNIDLNATRQRKIFVTNVPDANKHAVADLLLA</sequence>
<dbReference type="SUPFAM" id="SSF52283">
    <property type="entry name" value="Formate/glycerate dehydrogenase catalytic domain-like"/>
    <property type="match status" value="1"/>
</dbReference>
<dbReference type="EC" id="1.1.1.95" evidence="5"/>
<dbReference type="GO" id="GO:0004617">
    <property type="term" value="F:phosphoglycerate dehydrogenase activity"/>
    <property type="evidence" value="ECO:0007669"/>
    <property type="project" value="UniProtKB-EC"/>
</dbReference>
<dbReference type="Proteomes" id="UP000507695">
    <property type="component" value="Unassembled WGS sequence"/>
</dbReference>
<dbReference type="GO" id="GO:0051287">
    <property type="term" value="F:NAD binding"/>
    <property type="evidence" value="ECO:0007669"/>
    <property type="project" value="InterPro"/>
</dbReference>
<evidence type="ECO:0000256" key="2">
    <source>
        <dbReference type="ARBA" id="ARBA00023002"/>
    </source>
</evidence>
<keyword evidence="2 5" id="KW-0560">Oxidoreductase</keyword>
<dbReference type="EMBL" id="CABDVL010000003">
    <property type="protein sequence ID" value="VTM55777.1"/>
    <property type="molecule type" value="Genomic_DNA"/>
</dbReference>